<dbReference type="PATRIC" id="fig|1579979.3.peg.3044"/>
<feature type="domain" description="DUF6851" evidence="1">
    <location>
        <begin position="73"/>
        <end position="212"/>
    </location>
</feature>
<dbReference type="EMBL" id="CP012154">
    <property type="protein sequence ID" value="AKS43328.1"/>
    <property type="molecule type" value="Genomic_DNA"/>
</dbReference>
<evidence type="ECO:0000313" key="3">
    <source>
        <dbReference type="Proteomes" id="UP000066624"/>
    </source>
</evidence>
<dbReference type="InterPro" id="IPR049283">
    <property type="entry name" value="DUF6851"/>
</dbReference>
<dbReference type="SUPFAM" id="SSF48317">
    <property type="entry name" value="Acid phosphatase/Vanadium-dependent haloperoxidase"/>
    <property type="match status" value="1"/>
</dbReference>
<dbReference type="CDD" id="cd03398">
    <property type="entry name" value="PAP2_haloperoxidase"/>
    <property type="match status" value="1"/>
</dbReference>
<dbReference type="Pfam" id="PF21167">
    <property type="entry name" value="DUF6851"/>
    <property type="match status" value="1"/>
</dbReference>
<dbReference type="InterPro" id="IPR036938">
    <property type="entry name" value="PAP2/HPO_sf"/>
</dbReference>
<dbReference type="OrthoDB" id="9771961at2"/>
<evidence type="ECO:0000313" key="2">
    <source>
        <dbReference type="EMBL" id="AKS43328.1"/>
    </source>
</evidence>
<dbReference type="STRING" id="1579979.WM2015_2975"/>
<proteinExistence type="predicted"/>
<dbReference type="KEGG" id="wma:WM2015_2975"/>
<sequence>MPLLKLAALLIGLGGATASALPVKLPSAGEPFQLSADCASAESVALAWNEQLLAAIRLDAPRPTVHARNLFHVSAAMYDAWAAAHPEASPVFHDEPTIELAPSELRAAISHAAYRVLVHRFTGSPGAPTTLPRLQTCMLQLGLDPGDKGLVGQTPAALGNRVAQTIISFGLSDGSNESGDHVDDGSYFPANAPMLVQLSGTGGMADPNAWQPLIPPGAFGVQSFLTPFWRQVTPFAIVRPGPDQPYLDPGPPPLLGGADDAELKLAVLELIQASASLDPGLGVIIDRSPGVVGNNSLGADDGSGHPVNPATGQPYPPNPMLLGDFGRVSAEFWADGPASSTPPGHWNEIANAVVQHADFERRLGGRGPMLDRLEWDVKMYLALNGALHDAAIATWETKRQYDSSRPISLIREMGAFGQSSDPDGLAYHPLGLPLEAGLVEVITATSAAPGERHAHLSDHIGEIAVLGWLGHPADPETQIGGVGWLRAVDWWPYQERSFVTPPFGGYTSGHSGFSRAAAEVLAGLSGSTWFPGGLAGYTVAADGPGYSLNFEYGPSAPVELQWATYFDAADEAGQSRIWGGIHPVFDDHSGRIIGSAVGQQALARAFELFGAPAPAMAVPGPGPAGLILLGIGLAGLAGRRLRISCADRRRA</sequence>
<dbReference type="RefSeq" id="WP_049726822.1">
    <property type="nucleotide sequence ID" value="NZ_CP012154.1"/>
</dbReference>
<dbReference type="InterPro" id="IPR052559">
    <property type="entry name" value="V-haloperoxidase"/>
</dbReference>
<dbReference type="InterPro" id="IPR016119">
    <property type="entry name" value="Br/Cl_peroxidase_C"/>
</dbReference>
<accession>A0A0K0Y058</accession>
<protein>
    <submittedName>
        <fullName evidence="2">FG-GAP repeat domain protein</fullName>
    </submittedName>
</protein>
<reference evidence="2 3" key="1">
    <citation type="submission" date="2015-07" db="EMBL/GenBank/DDBJ databases">
        <authorList>
            <person name="Noorani M."/>
        </authorList>
    </citation>
    <scope>NUCLEOTIDE SEQUENCE [LARGE SCALE GENOMIC DNA]</scope>
    <source>
        <strain evidence="2 3">KCTC 42284</strain>
    </source>
</reference>
<dbReference type="Gene3D" id="1.10.606.10">
    <property type="entry name" value="Vanadium-containing Chloroperoxidase, domain 2"/>
    <property type="match status" value="1"/>
</dbReference>
<name>A0A0K0Y058_9GAMM</name>
<dbReference type="GO" id="GO:0004601">
    <property type="term" value="F:peroxidase activity"/>
    <property type="evidence" value="ECO:0007669"/>
    <property type="project" value="InterPro"/>
</dbReference>
<dbReference type="PANTHER" id="PTHR34599:SF2">
    <property type="entry name" value="TRAF-TYPE DOMAIN-CONTAINING PROTEIN"/>
    <property type="match status" value="1"/>
</dbReference>
<gene>
    <name evidence="2" type="ORF">WM2015_2975</name>
</gene>
<organism evidence="2 3">
    <name type="scientific">Wenzhouxiangella marina</name>
    <dbReference type="NCBI Taxonomy" id="1579979"/>
    <lineage>
        <taxon>Bacteria</taxon>
        <taxon>Pseudomonadati</taxon>
        <taxon>Pseudomonadota</taxon>
        <taxon>Gammaproteobacteria</taxon>
        <taxon>Chromatiales</taxon>
        <taxon>Wenzhouxiangellaceae</taxon>
        <taxon>Wenzhouxiangella</taxon>
    </lineage>
</organism>
<keyword evidence="3" id="KW-1185">Reference proteome</keyword>
<evidence type="ECO:0000259" key="1">
    <source>
        <dbReference type="Pfam" id="PF21167"/>
    </source>
</evidence>
<dbReference type="Proteomes" id="UP000066624">
    <property type="component" value="Chromosome"/>
</dbReference>
<dbReference type="AlphaFoldDB" id="A0A0K0Y058"/>
<dbReference type="PANTHER" id="PTHR34599">
    <property type="entry name" value="PEROXIDASE-RELATED"/>
    <property type="match status" value="1"/>
</dbReference>